<dbReference type="InterPro" id="IPR007136">
    <property type="entry name" value="DUF347"/>
</dbReference>
<sequence length="97" mass="10505">MVRIVSGGRCEPAAMTTPHLTKVPRLTLYFWVIKVLCTTVGETAADFLDVHLDLGLTNTTYLMTALLLAALVIQFSARRYVPGSTGSSSCWSAWSGP</sequence>
<dbReference type="Pfam" id="PF03988">
    <property type="entry name" value="DUF347"/>
    <property type="match status" value="1"/>
</dbReference>
<gene>
    <name evidence="2" type="ORF">Acor_30300</name>
</gene>
<organism evidence="2 3">
    <name type="scientific">Acrocarpospora corrugata</name>
    <dbReference type="NCBI Taxonomy" id="35763"/>
    <lineage>
        <taxon>Bacteria</taxon>
        <taxon>Bacillati</taxon>
        <taxon>Actinomycetota</taxon>
        <taxon>Actinomycetes</taxon>
        <taxon>Streptosporangiales</taxon>
        <taxon>Streptosporangiaceae</taxon>
        <taxon>Acrocarpospora</taxon>
    </lineage>
</organism>
<feature type="transmembrane region" description="Helical" evidence="1">
    <location>
        <begin position="60"/>
        <end position="77"/>
    </location>
</feature>
<feature type="transmembrane region" description="Helical" evidence="1">
    <location>
        <begin position="28"/>
        <end position="48"/>
    </location>
</feature>
<reference evidence="2 3" key="1">
    <citation type="submission" date="2019-10" db="EMBL/GenBank/DDBJ databases">
        <title>Whole genome shotgun sequence of Acrocarpospora corrugata NBRC 13972.</title>
        <authorList>
            <person name="Ichikawa N."/>
            <person name="Kimura A."/>
            <person name="Kitahashi Y."/>
            <person name="Komaki H."/>
            <person name="Oguchi A."/>
        </authorList>
    </citation>
    <scope>NUCLEOTIDE SEQUENCE [LARGE SCALE GENOMIC DNA]</scope>
    <source>
        <strain evidence="2 3">NBRC 13972</strain>
    </source>
</reference>
<evidence type="ECO:0000313" key="2">
    <source>
        <dbReference type="EMBL" id="GES00966.1"/>
    </source>
</evidence>
<dbReference type="EMBL" id="BLAD01000047">
    <property type="protein sequence ID" value="GES00966.1"/>
    <property type="molecule type" value="Genomic_DNA"/>
</dbReference>
<protein>
    <submittedName>
        <fullName evidence="2">Uncharacterized protein</fullName>
    </submittedName>
</protein>
<evidence type="ECO:0000313" key="3">
    <source>
        <dbReference type="Proteomes" id="UP000334990"/>
    </source>
</evidence>
<name>A0A5M3VWU0_9ACTN</name>
<proteinExistence type="predicted"/>
<keyword evidence="3" id="KW-1185">Reference proteome</keyword>
<dbReference type="Proteomes" id="UP000334990">
    <property type="component" value="Unassembled WGS sequence"/>
</dbReference>
<dbReference type="AlphaFoldDB" id="A0A5M3VWU0"/>
<keyword evidence="1" id="KW-0812">Transmembrane</keyword>
<comment type="caution">
    <text evidence="2">The sequence shown here is derived from an EMBL/GenBank/DDBJ whole genome shotgun (WGS) entry which is preliminary data.</text>
</comment>
<keyword evidence="1" id="KW-0472">Membrane</keyword>
<evidence type="ECO:0000256" key="1">
    <source>
        <dbReference type="SAM" id="Phobius"/>
    </source>
</evidence>
<keyword evidence="1" id="KW-1133">Transmembrane helix</keyword>
<accession>A0A5M3VWU0</accession>